<keyword evidence="2" id="KW-1185">Reference proteome</keyword>
<name>A0A6G1HNR6_9PEZI</name>
<organism evidence="1 2">
    <name type="scientific">Trichodelitschia bisporula</name>
    <dbReference type="NCBI Taxonomy" id="703511"/>
    <lineage>
        <taxon>Eukaryota</taxon>
        <taxon>Fungi</taxon>
        <taxon>Dikarya</taxon>
        <taxon>Ascomycota</taxon>
        <taxon>Pezizomycotina</taxon>
        <taxon>Dothideomycetes</taxon>
        <taxon>Dothideomycetes incertae sedis</taxon>
        <taxon>Phaeotrichales</taxon>
        <taxon>Phaeotrichaceae</taxon>
        <taxon>Trichodelitschia</taxon>
    </lineage>
</organism>
<evidence type="ECO:0000313" key="2">
    <source>
        <dbReference type="Proteomes" id="UP000799640"/>
    </source>
</evidence>
<sequence>MSSTESDTTQSDVSMTSTRSNFSALDASILKQMEILEMSTTILANLFLAVVIGCYNEAKSPARPLTASADATKYNVSPRNDKIECQTDGRISRLTKSDQRLTWEALDDPLVLVECKRTEESTYLSQVLAEAVGCVQKRKTLADGQPLIPARMVVVCIVVQQMALTLASFQITTEYLQWLEVTILRQNAPEIVMRWTSSMSLATGVGRMCAVKYIWGVLDSVCE</sequence>
<reference evidence="1" key="1">
    <citation type="journal article" date="2020" name="Stud. Mycol.">
        <title>101 Dothideomycetes genomes: a test case for predicting lifestyles and emergence of pathogens.</title>
        <authorList>
            <person name="Haridas S."/>
            <person name="Albert R."/>
            <person name="Binder M."/>
            <person name="Bloem J."/>
            <person name="Labutti K."/>
            <person name="Salamov A."/>
            <person name="Andreopoulos B."/>
            <person name="Baker S."/>
            <person name="Barry K."/>
            <person name="Bills G."/>
            <person name="Bluhm B."/>
            <person name="Cannon C."/>
            <person name="Castanera R."/>
            <person name="Culley D."/>
            <person name="Daum C."/>
            <person name="Ezra D."/>
            <person name="Gonzalez J."/>
            <person name="Henrissat B."/>
            <person name="Kuo A."/>
            <person name="Liang C."/>
            <person name="Lipzen A."/>
            <person name="Lutzoni F."/>
            <person name="Magnuson J."/>
            <person name="Mondo S."/>
            <person name="Nolan M."/>
            <person name="Ohm R."/>
            <person name="Pangilinan J."/>
            <person name="Park H.-J."/>
            <person name="Ramirez L."/>
            <person name="Alfaro M."/>
            <person name="Sun H."/>
            <person name="Tritt A."/>
            <person name="Yoshinaga Y."/>
            <person name="Zwiers L.-H."/>
            <person name="Turgeon B."/>
            <person name="Goodwin S."/>
            <person name="Spatafora J."/>
            <person name="Crous P."/>
            <person name="Grigoriev I."/>
        </authorList>
    </citation>
    <scope>NUCLEOTIDE SEQUENCE</scope>
    <source>
        <strain evidence="1">CBS 262.69</strain>
    </source>
</reference>
<evidence type="ECO:0000313" key="1">
    <source>
        <dbReference type="EMBL" id="KAF2397632.1"/>
    </source>
</evidence>
<proteinExistence type="predicted"/>
<dbReference type="Proteomes" id="UP000799640">
    <property type="component" value="Unassembled WGS sequence"/>
</dbReference>
<accession>A0A6G1HNR6</accession>
<dbReference type="AlphaFoldDB" id="A0A6G1HNR6"/>
<dbReference type="EMBL" id="ML996702">
    <property type="protein sequence ID" value="KAF2397632.1"/>
    <property type="molecule type" value="Genomic_DNA"/>
</dbReference>
<gene>
    <name evidence="1" type="ORF">EJ06DRAFT_129057</name>
</gene>
<protein>
    <submittedName>
        <fullName evidence="1">Uncharacterized protein</fullName>
    </submittedName>
</protein>